<organism evidence="2 3">
    <name type="scientific">Piptocephalis cylindrospora</name>
    <dbReference type="NCBI Taxonomy" id="1907219"/>
    <lineage>
        <taxon>Eukaryota</taxon>
        <taxon>Fungi</taxon>
        <taxon>Fungi incertae sedis</taxon>
        <taxon>Zoopagomycota</taxon>
        <taxon>Zoopagomycotina</taxon>
        <taxon>Zoopagomycetes</taxon>
        <taxon>Zoopagales</taxon>
        <taxon>Piptocephalidaceae</taxon>
        <taxon>Piptocephalis</taxon>
    </lineage>
</organism>
<evidence type="ECO:0000313" key="3">
    <source>
        <dbReference type="Proteomes" id="UP000267251"/>
    </source>
</evidence>
<dbReference type="GO" id="GO:0006646">
    <property type="term" value="P:phosphatidylethanolamine biosynthetic process"/>
    <property type="evidence" value="ECO:0007669"/>
    <property type="project" value="TreeGrafter"/>
</dbReference>
<dbReference type="GO" id="GO:0005737">
    <property type="term" value="C:cytoplasm"/>
    <property type="evidence" value="ECO:0007669"/>
    <property type="project" value="TreeGrafter"/>
</dbReference>
<dbReference type="Pfam" id="PF01633">
    <property type="entry name" value="Choline_kinase"/>
    <property type="match status" value="1"/>
</dbReference>
<feature type="non-terminal residue" evidence="2">
    <location>
        <position position="283"/>
    </location>
</feature>
<proteinExistence type="inferred from homology"/>
<accession>A0A4V1IXW7</accession>
<dbReference type="Proteomes" id="UP000267251">
    <property type="component" value="Unassembled WGS sequence"/>
</dbReference>
<dbReference type="PANTHER" id="PTHR22603">
    <property type="entry name" value="CHOLINE/ETHANOALAMINE KINASE"/>
    <property type="match status" value="1"/>
</dbReference>
<keyword evidence="2" id="KW-0808">Transferase</keyword>
<dbReference type="AlphaFoldDB" id="A0A4V1IXW7"/>
<comment type="similarity">
    <text evidence="1">Belongs to the choline/ethanolamine kinase family.</text>
</comment>
<evidence type="ECO:0000313" key="2">
    <source>
        <dbReference type="EMBL" id="RKP12499.1"/>
    </source>
</evidence>
<evidence type="ECO:0000256" key="1">
    <source>
        <dbReference type="ARBA" id="ARBA00038211"/>
    </source>
</evidence>
<feature type="non-terminal residue" evidence="2">
    <location>
        <position position="1"/>
    </location>
</feature>
<reference evidence="3" key="1">
    <citation type="journal article" date="2018" name="Nat. Microbiol.">
        <title>Leveraging single-cell genomics to expand the fungal tree of life.</title>
        <authorList>
            <person name="Ahrendt S.R."/>
            <person name="Quandt C.A."/>
            <person name="Ciobanu D."/>
            <person name="Clum A."/>
            <person name="Salamov A."/>
            <person name="Andreopoulos B."/>
            <person name="Cheng J.F."/>
            <person name="Woyke T."/>
            <person name="Pelin A."/>
            <person name="Henrissat B."/>
            <person name="Reynolds N.K."/>
            <person name="Benny G.L."/>
            <person name="Smith M.E."/>
            <person name="James T.Y."/>
            <person name="Grigoriev I.V."/>
        </authorList>
    </citation>
    <scope>NUCLEOTIDE SEQUENCE [LARGE SCALE GENOMIC DNA]</scope>
</reference>
<keyword evidence="3" id="KW-1185">Reference proteome</keyword>
<dbReference type="OrthoDB" id="10267235at2759"/>
<dbReference type="EMBL" id="KZ988310">
    <property type="protein sequence ID" value="RKP12499.1"/>
    <property type="molecule type" value="Genomic_DNA"/>
</dbReference>
<dbReference type="Gene3D" id="3.90.1200.10">
    <property type="match status" value="1"/>
</dbReference>
<dbReference type="SUPFAM" id="SSF56112">
    <property type="entry name" value="Protein kinase-like (PK-like)"/>
    <property type="match status" value="1"/>
</dbReference>
<name>A0A4V1IXW7_9FUNG</name>
<dbReference type="Gene3D" id="3.30.200.20">
    <property type="entry name" value="Phosphorylase Kinase, domain 1"/>
    <property type="match status" value="1"/>
</dbReference>
<dbReference type="PANTHER" id="PTHR22603:SF93">
    <property type="entry name" value="RE24176P"/>
    <property type="match status" value="1"/>
</dbReference>
<dbReference type="GO" id="GO:0004103">
    <property type="term" value="F:choline kinase activity"/>
    <property type="evidence" value="ECO:0007669"/>
    <property type="project" value="TreeGrafter"/>
</dbReference>
<gene>
    <name evidence="2" type="ORF">BJ684DRAFT_2717</name>
</gene>
<keyword evidence="2" id="KW-0418">Kinase</keyword>
<dbReference type="GO" id="GO:0004305">
    <property type="term" value="F:ethanolamine kinase activity"/>
    <property type="evidence" value="ECO:0007669"/>
    <property type="project" value="TreeGrafter"/>
</dbReference>
<protein>
    <submittedName>
        <fullName evidence="2">Kinase-like domain-containing protein</fullName>
    </submittedName>
</protein>
<dbReference type="InterPro" id="IPR011009">
    <property type="entry name" value="Kinase-like_dom_sf"/>
</dbReference>
<sequence length="283" mass="32548">ILRIYGSNADLIVSRVREMLWLERLSANGVGSAMLGTFENGRLEAYLPSHTLTDTDIRVPDTSRTIAREMRRLHDLISFYPPGQTDREGGERALEWRRCVDSWLPEVIQVIDSSLQSGFLSQELASQLDLPSLPHLIDQYRSIAHNHPSSTVVSHNDLQYGNLLRLYKDNSIVLVDFEYAGYNPMAYDIANHFNEWTADYYGPTPHLLNEAKYPTREERLSFLLAYANDDVQEANTLDDRIRVWRGASHLFWGLWGLLQTGRDDVADFDYFAYGLGRICQFRQ</sequence>
<dbReference type="CDD" id="cd05157">
    <property type="entry name" value="ETNK_euk"/>
    <property type="match status" value="1"/>
</dbReference>